<dbReference type="PANTHER" id="PTHR28674:SF1">
    <property type="entry name" value="NOP PROTEIN CHAPERONE 1"/>
    <property type="match status" value="1"/>
</dbReference>
<reference evidence="2 3" key="1">
    <citation type="submission" date="2020-04" db="EMBL/GenBank/DDBJ databases">
        <title>Plant Genome Project.</title>
        <authorList>
            <person name="Zhang R.-G."/>
        </authorList>
    </citation>
    <scope>NUCLEOTIDE SEQUENCE [LARGE SCALE GENOMIC DNA]</scope>
    <source>
        <strain evidence="2">YNK0</strain>
        <tissue evidence="2">Leaf</tissue>
    </source>
</reference>
<name>A0A834ZDB2_TETSI</name>
<dbReference type="OMA" id="CQPVIPL"/>
<dbReference type="AlphaFoldDB" id="A0A834ZDB2"/>
<keyword evidence="3" id="KW-1185">Reference proteome</keyword>
<evidence type="ECO:0000313" key="3">
    <source>
        <dbReference type="Proteomes" id="UP000655225"/>
    </source>
</evidence>
<evidence type="ECO:0000256" key="1">
    <source>
        <dbReference type="SAM" id="MobiDB-lite"/>
    </source>
</evidence>
<organism evidence="2 3">
    <name type="scientific">Tetracentron sinense</name>
    <name type="common">Spur-leaf</name>
    <dbReference type="NCBI Taxonomy" id="13715"/>
    <lineage>
        <taxon>Eukaryota</taxon>
        <taxon>Viridiplantae</taxon>
        <taxon>Streptophyta</taxon>
        <taxon>Embryophyta</taxon>
        <taxon>Tracheophyta</taxon>
        <taxon>Spermatophyta</taxon>
        <taxon>Magnoliopsida</taxon>
        <taxon>Trochodendrales</taxon>
        <taxon>Trochodendraceae</taxon>
        <taxon>Tetracentron</taxon>
    </lineage>
</organism>
<evidence type="ECO:0000313" key="2">
    <source>
        <dbReference type="EMBL" id="KAF8404501.1"/>
    </source>
</evidence>
<dbReference type="Pfam" id="PF15370">
    <property type="entry name" value="NOPCHAP1"/>
    <property type="match status" value="1"/>
</dbReference>
<dbReference type="OrthoDB" id="1112980at2759"/>
<dbReference type="GO" id="GO:0062064">
    <property type="term" value="F:box C/D methylation guide snoRNP complex binding"/>
    <property type="evidence" value="ECO:0007669"/>
    <property type="project" value="TreeGrafter"/>
</dbReference>
<sequence length="188" mass="20203">MGRRSKDLLELERKRSSSLLAFDSNAESTLLVCKKDSLSQPQNPNSAEKLVTASIPKSQVLGKVKDFLGVMAEANKRLQLDAEDSHKDYDIEVLTGNETEYIEMDLMLGVADLHTPEAVVAAESAIANSQPVIPLAASSTGSDSEDGSDDDDDNSICSGDKSKKPKLGGDDSNSNGQPKKRPKIVELQ</sequence>
<accession>A0A834ZDB2</accession>
<dbReference type="EMBL" id="JABCRI010000006">
    <property type="protein sequence ID" value="KAF8404501.1"/>
    <property type="molecule type" value="Genomic_DNA"/>
</dbReference>
<protein>
    <submittedName>
        <fullName evidence="2">Uncharacterized protein</fullName>
    </submittedName>
</protein>
<comment type="caution">
    <text evidence="2">The sequence shown here is derived from an EMBL/GenBank/DDBJ whole genome shotgun (WGS) entry which is preliminary data.</text>
</comment>
<dbReference type="PANTHER" id="PTHR28674">
    <property type="entry name" value="SIMILAR TO DNA SEGMENT, CHR 10, WAYNE STATE UNIVERSITY 102,-EXPRESSED"/>
    <property type="match status" value="1"/>
</dbReference>
<gene>
    <name evidence="2" type="ORF">HHK36_009386</name>
</gene>
<feature type="compositionally biased region" description="Acidic residues" evidence="1">
    <location>
        <begin position="143"/>
        <end position="154"/>
    </location>
</feature>
<dbReference type="Proteomes" id="UP000655225">
    <property type="component" value="Unassembled WGS sequence"/>
</dbReference>
<feature type="region of interest" description="Disordered" evidence="1">
    <location>
        <begin position="132"/>
        <end position="188"/>
    </location>
</feature>
<dbReference type="InterPro" id="IPR027921">
    <property type="entry name" value="NOPCHAP1"/>
</dbReference>
<dbReference type="GO" id="GO:0000492">
    <property type="term" value="P:box C/D snoRNP assembly"/>
    <property type="evidence" value="ECO:0007669"/>
    <property type="project" value="InterPro"/>
</dbReference>
<proteinExistence type="predicted"/>